<evidence type="ECO:0000256" key="1">
    <source>
        <dbReference type="ARBA" id="ARBA00004429"/>
    </source>
</evidence>
<dbReference type="Pfam" id="PF06965">
    <property type="entry name" value="Na_H_antiport_1"/>
    <property type="match status" value="1"/>
</dbReference>
<evidence type="ECO:0000313" key="8">
    <source>
        <dbReference type="Proteomes" id="UP000622638"/>
    </source>
</evidence>
<keyword evidence="5 6" id="KW-0472">Membrane</keyword>
<protein>
    <recommendedName>
        <fullName evidence="9">Na(+)/H(+) antiporter NhaA</fullName>
    </recommendedName>
</protein>
<feature type="transmembrane region" description="Helical" evidence="6">
    <location>
        <begin position="21"/>
        <end position="40"/>
    </location>
</feature>
<evidence type="ECO:0000256" key="2">
    <source>
        <dbReference type="ARBA" id="ARBA00022475"/>
    </source>
</evidence>
<proteinExistence type="predicted"/>
<comment type="caution">
    <text evidence="7">The sequence shown here is derived from an EMBL/GenBank/DDBJ whole genome shotgun (WGS) entry which is preliminary data.</text>
</comment>
<keyword evidence="4 6" id="KW-1133">Transmembrane helix</keyword>
<organism evidence="7 8">
    <name type="scientific">Pseudoduganella buxea</name>
    <dbReference type="NCBI Taxonomy" id="1949069"/>
    <lineage>
        <taxon>Bacteria</taxon>
        <taxon>Pseudomonadati</taxon>
        <taxon>Pseudomonadota</taxon>
        <taxon>Betaproteobacteria</taxon>
        <taxon>Burkholderiales</taxon>
        <taxon>Oxalobacteraceae</taxon>
        <taxon>Telluria group</taxon>
        <taxon>Pseudoduganella</taxon>
    </lineage>
</organism>
<evidence type="ECO:0000256" key="5">
    <source>
        <dbReference type="ARBA" id="ARBA00023136"/>
    </source>
</evidence>
<dbReference type="EMBL" id="BMKG01000015">
    <property type="protein sequence ID" value="GGC10577.1"/>
    <property type="molecule type" value="Genomic_DNA"/>
</dbReference>
<evidence type="ECO:0008006" key="9">
    <source>
        <dbReference type="Google" id="ProtNLM"/>
    </source>
</evidence>
<sequence length="77" mass="8652">MRIEKRLSKTFKQFTESGKSGGIVLIACTIVSLALANSPWSEAYLGFWHRHIAGMSVEHWVNDALMAIFFLLIGLEL</sequence>
<gene>
    <name evidence="7" type="ORF">GCM10011572_35010</name>
</gene>
<reference evidence="8" key="1">
    <citation type="journal article" date="2019" name="Int. J. Syst. Evol. Microbiol.">
        <title>The Global Catalogue of Microorganisms (GCM) 10K type strain sequencing project: providing services to taxonomists for standard genome sequencing and annotation.</title>
        <authorList>
            <consortium name="The Broad Institute Genomics Platform"/>
            <consortium name="The Broad Institute Genome Sequencing Center for Infectious Disease"/>
            <person name="Wu L."/>
            <person name="Ma J."/>
        </authorList>
    </citation>
    <scope>NUCLEOTIDE SEQUENCE [LARGE SCALE GENOMIC DNA]</scope>
    <source>
        <strain evidence="8">CGMCC 1.15931</strain>
    </source>
</reference>
<evidence type="ECO:0000256" key="3">
    <source>
        <dbReference type="ARBA" id="ARBA00022692"/>
    </source>
</evidence>
<dbReference type="PANTHER" id="PTHR30341">
    <property type="entry name" value="SODIUM ION/PROTON ANTIPORTER NHAA-RELATED"/>
    <property type="match status" value="1"/>
</dbReference>
<evidence type="ECO:0000256" key="4">
    <source>
        <dbReference type="ARBA" id="ARBA00022989"/>
    </source>
</evidence>
<keyword evidence="3 6" id="KW-0812">Transmembrane</keyword>
<dbReference type="Proteomes" id="UP000622638">
    <property type="component" value="Unassembled WGS sequence"/>
</dbReference>
<dbReference type="InterPro" id="IPR023171">
    <property type="entry name" value="Na/H_antiporter_dom_sf"/>
</dbReference>
<accession>A0ABQ1KWL0</accession>
<evidence type="ECO:0000256" key="6">
    <source>
        <dbReference type="SAM" id="Phobius"/>
    </source>
</evidence>
<dbReference type="PANTHER" id="PTHR30341:SF0">
    <property type="entry name" value="NA(+)_H(+) ANTIPORTER NHAA"/>
    <property type="match status" value="1"/>
</dbReference>
<name>A0ABQ1KWL0_9BURK</name>
<dbReference type="Gene3D" id="1.20.1530.10">
    <property type="entry name" value="Na+/H+ antiporter like domain"/>
    <property type="match status" value="1"/>
</dbReference>
<comment type="subcellular location">
    <subcellularLocation>
        <location evidence="1">Cell inner membrane</location>
        <topology evidence="1">Multi-pass membrane protein</topology>
    </subcellularLocation>
</comment>
<feature type="transmembrane region" description="Helical" evidence="6">
    <location>
        <begin position="60"/>
        <end position="75"/>
    </location>
</feature>
<dbReference type="InterPro" id="IPR004670">
    <property type="entry name" value="NhaA"/>
</dbReference>
<evidence type="ECO:0000313" key="7">
    <source>
        <dbReference type="EMBL" id="GGC10577.1"/>
    </source>
</evidence>
<keyword evidence="8" id="KW-1185">Reference proteome</keyword>
<keyword evidence="2" id="KW-1003">Cell membrane</keyword>